<feature type="domain" description="YvlB/LiaX N-terminal" evidence="2">
    <location>
        <begin position="3"/>
        <end position="33"/>
    </location>
</feature>
<sequence>MNEERMRILTMIEKGTITAEEGAKLLTAMEEKESNTNKSAKKKYGFKDFIGEAVDKIKNTDFDLSFGESVEFEHVFETDALSFNDIDASIANGSLTIVPWQEDRVRAEYGVKVYQVENEEEARSRFEADNQFEVSQDLLRISSPSKKMKASIKLYVPETEYEFIKVKVSNGSVTSTSIDANHFQLKTANGAIQLRGAQGETSKLSTGNGSITVTDSKFETCETETIHGSMTLNGQFGKNDATTISGAIHLTNSGGHAHTGFFKTLRGSITLTLPPHKRIDGKLKSSVGSLNCELDNYKILNNKKEVMNKELQFEAHEEYEAAYHLEAETKTGSVTIKNPRL</sequence>
<evidence type="ECO:0000313" key="4">
    <source>
        <dbReference type="Proteomes" id="UP001221597"/>
    </source>
</evidence>
<dbReference type="Pfam" id="PF22746">
    <property type="entry name" value="SHOCT-like_DUF2089-C"/>
    <property type="match status" value="1"/>
</dbReference>
<organism evidence="3 4">
    <name type="scientific">Halobacillus naozhouensis</name>
    <dbReference type="NCBI Taxonomy" id="554880"/>
    <lineage>
        <taxon>Bacteria</taxon>
        <taxon>Bacillati</taxon>
        <taxon>Bacillota</taxon>
        <taxon>Bacilli</taxon>
        <taxon>Bacillales</taxon>
        <taxon>Bacillaceae</taxon>
        <taxon>Halobacillus</taxon>
    </lineage>
</organism>
<evidence type="ECO:0000313" key="3">
    <source>
        <dbReference type="EMBL" id="WFT73747.1"/>
    </source>
</evidence>
<evidence type="ECO:0000259" key="1">
    <source>
        <dbReference type="Pfam" id="PF13349"/>
    </source>
</evidence>
<name>A0ABY8IVB2_9BACI</name>
<dbReference type="RefSeq" id="WP_283075754.1">
    <property type="nucleotide sequence ID" value="NZ_CP121671.1"/>
</dbReference>
<dbReference type="PANTHER" id="PTHR34094">
    <property type="match status" value="1"/>
</dbReference>
<dbReference type="Pfam" id="PF13349">
    <property type="entry name" value="DUF4097"/>
    <property type="match status" value="1"/>
</dbReference>
<dbReference type="InterPro" id="IPR025164">
    <property type="entry name" value="Toastrack_DUF4097"/>
</dbReference>
<dbReference type="EMBL" id="CP121671">
    <property type="protein sequence ID" value="WFT73747.1"/>
    <property type="molecule type" value="Genomic_DNA"/>
</dbReference>
<dbReference type="PANTHER" id="PTHR34094:SF1">
    <property type="entry name" value="PROTEIN FAM185A"/>
    <property type="match status" value="1"/>
</dbReference>
<reference evidence="3 4" key="1">
    <citation type="submission" date="2023-04" db="EMBL/GenBank/DDBJ databases">
        <title>Genome sequence of Halobacillus naozhouensis KACC 21980.</title>
        <authorList>
            <person name="Kim S."/>
            <person name="Heo J."/>
            <person name="Kwon S.-W."/>
        </authorList>
    </citation>
    <scope>NUCLEOTIDE SEQUENCE [LARGE SCALE GENOMIC DNA]</scope>
    <source>
        <strain evidence="3 4">KCTC 13234</strain>
    </source>
</reference>
<gene>
    <name evidence="3" type="ORF">P9989_15415</name>
</gene>
<feature type="domain" description="DUF4097" evidence="1">
    <location>
        <begin position="114"/>
        <end position="336"/>
    </location>
</feature>
<dbReference type="Gene3D" id="2.160.20.120">
    <property type="match status" value="1"/>
</dbReference>
<evidence type="ECO:0000259" key="2">
    <source>
        <dbReference type="Pfam" id="PF22746"/>
    </source>
</evidence>
<proteinExistence type="predicted"/>
<protein>
    <submittedName>
        <fullName evidence="3">DUF4097 domain-containing protein</fullName>
    </submittedName>
</protein>
<accession>A0ABY8IVB2</accession>
<dbReference type="InterPro" id="IPR053959">
    <property type="entry name" value="YvlB/LiaX_N"/>
</dbReference>
<dbReference type="Proteomes" id="UP001221597">
    <property type="component" value="Chromosome"/>
</dbReference>
<keyword evidence="4" id="KW-1185">Reference proteome</keyword>